<sequence length="184" mass="20427">MTSQVATAEVAQPYAQALLSIAQSKNLTEEFGEDARTLLGLLRADKQLHNFFSNPFIQAENKKALIKQILGEGSNPYLRNFLLVLVDKRRIAFLESIFQQYLALLRQLNQTVLAEVISAVPLTEAQQQAIIQKVIAISNARQVELETKVDSELIGGVIIKVGSQVIDASIRGQLRRLSLRLTNS</sequence>
<keyword evidence="10" id="KW-1185">Reference proteome</keyword>
<dbReference type="NCBIfam" id="NF004402">
    <property type="entry name" value="PRK05758.2-2"/>
    <property type="match status" value="1"/>
</dbReference>
<proteinExistence type="inferred from homology"/>
<evidence type="ECO:0000313" key="10">
    <source>
        <dbReference type="Proteomes" id="UP000232003"/>
    </source>
</evidence>
<evidence type="ECO:0000256" key="4">
    <source>
        <dbReference type="ARBA" id="ARBA00023065"/>
    </source>
</evidence>
<keyword evidence="8" id="KW-0793">Thylakoid</keyword>
<dbReference type="Proteomes" id="UP000232003">
    <property type="component" value="Chromosome"/>
</dbReference>
<evidence type="ECO:0000256" key="2">
    <source>
        <dbReference type="ARBA" id="ARBA00022448"/>
    </source>
</evidence>
<comment type="subcellular location">
    <subcellularLocation>
        <location evidence="8">Cellular thylakoid membrane</location>
        <topology evidence="8">Peripheral membrane protein</topology>
    </subcellularLocation>
    <subcellularLocation>
        <location evidence="1">Membrane</location>
    </subcellularLocation>
</comment>
<keyword evidence="4 8" id="KW-0406">Ion transport</keyword>
<dbReference type="PROSITE" id="PS00389">
    <property type="entry name" value="ATPASE_DELTA"/>
    <property type="match status" value="1"/>
</dbReference>
<dbReference type="EMBL" id="CP024785">
    <property type="protein sequence ID" value="AUB37807.1"/>
    <property type="molecule type" value="Genomic_DNA"/>
</dbReference>
<dbReference type="GO" id="GO:0046933">
    <property type="term" value="F:proton-transporting ATP synthase activity, rotational mechanism"/>
    <property type="evidence" value="ECO:0007669"/>
    <property type="project" value="UniProtKB-UniRule"/>
</dbReference>
<reference evidence="9 10" key="1">
    <citation type="submission" date="2017-11" db="EMBL/GenBank/DDBJ databases">
        <title>Complete genome of a free-living desiccation-tolerant cyanobacterium and its photosynthetic adaptation to extreme terrestrial habitat.</title>
        <authorList>
            <person name="Shang J."/>
        </authorList>
    </citation>
    <scope>NUCLEOTIDE SEQUENCE [LARGE SCALE GENOMIC DNA]</scope>
    <source>
        <strain evidence="9 10">CCNUN1</strain>
    </source>
</reference>
<keyword evidence="5 8" id="KW-0472">Membrane</keyword>
<keyword evidence="6 8" id="KW-0139">CF(1)</keyword>
<organism evidence="9 10">
    <name type="scientific">Nostoc flagelliforme CCNUN1</name>
    <dbReference type="NCBI Taxonomy" id="2038116"/>
    <lineage>
        <taxon>Bacteria</taxon>
        <taxon>Bacillati</taxon>
        <taxon>Cyanobacteriota</taxon>
        <taxon>Cyanophyceae</taxon>
        <taxon>Nostocales</taxon>
        <taxon>Nostocaceae</taxon>
        <taxon>Nostoc</taxon>
    </lineage>
</organism>
<comment type="function">
    <text evidence="8">This protein is part of the stalk that links CF(0) to CF(1). It either transmits conformational changes from CF(0) to CF(1) or is implicated in proton conduction.</text>
</comment>
<evidence type="ECO:0000256" key="8">
    <source>
        <dbReference type="HAMAP-Rule" id="MF_01416"/>
    </source>
</evidence>
<evidence type="ECO:0000256" key="5">
    <source>
        <dbReference type="ARBA" id="ARBA00023136"/>
    </source>
</evidence>
<dbReference type="RefSeq" id="WP_100899336.1">
    <property type="nucleotide sequence ID" value="NZ_CAWNNC010000001.1"/>
</dbReference>
<dbReference type="InterPro" id="IPR020781">
    <property type="entry name" value="ATPase_OSCP/d_CS"/>
</dbReference>
<dbReference type="PRINTS" id="PR00125">
    <property type="entry name" value="ATPASEDELTA"/>
</dbReference>
<comment type="function">
    <text evidence="8">F(1)F(0) ATP synthase produces ATP from ADP in the presence of a proton or sodium gradient. F-type ATPases consist of two structural domains, F(1) containing the extramembraneous catalytic core and F(0) containing the membrane proton channel, linked together by a central stalk and a peripheral stalk. During catalysis, ATP synthesis in the catalytic domain of F(1) is coupled via a rotary mechanism of the central stalk subunits to proton translocation.</text>
</comment>
<evidence type="ECO:0000256" key="7">
    <source>
        <dbReference type="ARBA" id="ARBA00023310"/>
    </source>
</evidence>
<dbReference type="HAMAP" id="MF_01416">
    <property type="entry name" value="ATP_synth_delta_bact"/>
    <property type="match status" value="1"/>
</dbReference>
<dbReference type="SUPFAM" id="SSF47928">
    <property type="entry name" value="N-terminal domain of the delta subunit of the F1F0-ATP synthase"/>
    <property type="match status" value="1"/>
</dbReference>
<gene>
    <name evidence="8" type="primary">atpH</name>
    <name evidence="8" type="synonym">atpD</name>
    <name evidence="9" type="ORF">COO91_03759</name>
</gene>
<dbReference type="InterPro" id="IPR026015">
    <property type="entry name" value="ATP_synth_OSCP/delta_N_sf"/>
</dbReference>
<evidence type="ECO:0000256" key="1">
    <source>
        <dbReference type="ARBA" id="ARBA00004370"/>
    </source>
</evidence>
<dbReference type="Gene3D" id="1.10.520.20">
    <property type="entry name" value="N-terminal domain of the delta subunit of the F1F0-ATP synthase"/>
    <property type="match status" value="1"/>
</dbReference>
<dbReference type="OrthoDB" id="9802471at2"/>
<name>A0A2K8SQU7_9NOSO</name>
<dbReference type="GO" id="GO:0045259">
    <property type="term" value="C:proton-transporting ATP synthase complex"/>
    <property type="evidence" value="ECO:0007669"/>
    <property type="project" value="UniProtKB-KW"/>
</dbReference>
<dbReference type="GO" id="GO:0031676">
    <property type="term" value="C:plasma membrane-derived thylakoid membrane"/>
    <property type="evidence" value="ECO:0007669"/>
    <property type="project" value="UniProtKB-SubCell"/>
</dbReference>
<accession>A0A2K8SQU7</accession>
<dbReference type="NCBIfam" id="TIGR01145">
    <property type="entry name" value="ATP_synt_delta"/>
    <property type="match status" value="1"/>
</dbReference>
<evidence type="ECO:0000256" key="3">
    <source>
        <dbReference type="ARBA" id="ARBA00022781"/>
    </source>
</evidence>
<dbReference type="AlphaFoldDB" id="A0A2K8SQU7"/>
<keyword evidence="3 8" id="KW-0375">Hydrogen ion transport</keyword>
<keyword evidence="2 8" id="KW-0813">Transport</keyword>
<dbReference type="PANTHER" id="PTHR11910">
    <property type="entry name" value="ATP SYNTHASE DELTA CHAIN"/>
    <property type="match status" value="1"/>
</dbReference>
<keyword evidence="7 8" id="KW-0066">ATP synthesis</keyword>
<dbReference type="Pfam" id="PF00213">
    <property type="entry name" value="OSCP"/>
    <property type="match status" value="1"/>
</dbReference>
<dbReference type="InterPro" id="IPR000711">
    <property type="entry name" value="ATPase_OSCP/dsu"/>
</dbReference>
<evidence type="ECO:0000256" key="6">
    <source>
        <dbReference type="ARBA" id="ARBA00023196"/>
    </source>
</evidence>
<protein>
    <recommendedName>
        <fullName evidence="8">ATP synthase subunit delta</fullName>
    </recommendedName>
    <alternativeName>
        <fullName evidence="8">ATP synthase F(1) sector subunit delta</fullName>
    </alternativeName>
    <alternativeName>
        <fullName evidence="8">F-type ATPase subunit delta</fullName>
        <shortName evidence="8">F-ATPase subunit delta</shortName>
    </alternativeName>
</protein>
<dbReference type="KEGG" id="nfl:COO91_03759"/>
<evidence type="ECO:0000313" key="9">
    <source>
        <dbReference type="EMBL" id="AUB37807.1"/>
    </source>
</evidence>
<comment type="similarity">
    <text evidence="8">Belongs to the ATPase delta chain family.</text>
</comment>